<proteinExistence type="predicted"/>
<dbReference type="GO" id="GO:0032259">
    <property type="term" value="P:methylation"/>
    <property type="evidence" value="ECO:0007669"/>
    <property type="project" value="UniProtKB-KW"/>
</dbReference>
<comment type="caution">
    <text evidence="3">The sequence shown here is derived from an EMBL/GenBank/DDBJ whole genome shotgun (WGS) entry which is preliminary data.</text>
</comment>
<dbReference type="Gene3D" id="3.40.50.150">
    <property type="entry name" value="Vaccinia Virus protein VP39"/>
    <property type="match status" value="1"/>
</dbReference>
<sequence length="248" mass="28669">MFRIFNESRMIIVTLLLVSGLIFVQVAECTEEKKELDPKEVVRAFNQMHYNYKTYMHTTWLGISARQNPCDMWTMQEIITQVKPDFIIETGTLFGGSSLFFAMLLEKLNKKGKVITVDILPRIEEASKWDVFKERVIVITGDSVSAEVINKIAKLVKGHTALVTLDSMHSKDHVLKELKLYSKFVTVNSYLIVQDTNLNGHPVFPDHGPGPMEAVLEFMKNNEDFQIDRIRERHLLTYFPKGYLKRVR</sequence>
<protein>
    <submittedName>
        <fullName evidence="3">CmcI family methyltransferase</fullName>
    </submittedName>
</protein>
<evidence type="ECO:0000313" key="4">
    <source>
        <dbReference type="Proteomes" id="UP001594351"/>
    </source>
</evidence>
<dbReference type="InterPro" id="IPR029063">
    <property type="entry name" value="SAM-dependent_MTases_sf"/>
</dbReference>
<keyword evidence="2" id="KW-0808">Transferase</keyword>
<keyword evidence="1 3" id="KW-0489">Methyltransferase</keyword>
<dbReference type="SUPFAM" id="SSF53335">
    <property type="entry name" value="S-adenosyl-L-methionine-dependent methyltransferases"/>
    <property type="match status" value="1"/>
</dbReference>
<evidence type="ECO:0000256" key="1">
    <source>
        <dbReference type="ARBA" id="ARBA00022603"/>
    </source>
</evidence>
<evidence type="ECO:0000313" key="3">
    <source>
        <dbReference type="EMBL" id="MFC1851062.1"/>
    </source>
</evidence>
<dbReference type="GO" id="GO:0008168">
    <property type="term" value="F:methyltransferase activity"/>
    <property type="evidence" value="ECO:0007669"/>
    <property type="project" value="UniProtKB-KW"/>
</dbReference>
<dbReference type="EMBL" id="JBHPBY010000149">
    <property type="protein sequence ID" value="MFC1851062.1"/>
    <property type="molecule type" value="Genomic_DNA"/>
</dbReference>
<name>A0ABV6YXY8_UNCC1</name>
<keyword evidence="4" id="KW-1185">Reference proteome</keyword>
<dbReference type="Pfam" id="PF04989">
    <property type="entry name" value="RMNT_CmcI"/>
    <property type="match status" value="1"/>
</dbReference>
<dbReference type="Proteomes" id="UP001594351">
    <property type="component" value="Unassembled WGS sequence"/>
</dbReference>
<dbReference type="PANTHER" id="PTHR40048">
    <property type="entry name" value="RHAMNOSYL O-METHYLTRANSFERASE"/>
    <property type="match status" value="1"/>
</dbReference>
<dbReference type="InterPro" id="IPR007072">
    <property type="entry name" value="RNMT_CmcI"/>
</dbReference>
<gene>
    <name evidence="3" type="ORF">ACFL27_12785</name>
</gene>
<reference evidence="3 4" key="1">
    <citation type="submission" date="2024-09" db="EMBL/GenBank/DDBJ databases">
        <title>Laminarin stimulates single cell rates of sulfate reduction while oxygen inhibits transcriptomic activity in coastal marine sediment.</title>
        <authorList>
            <person name="Lindsay M."/>
            <person name="Orcutt B."/>
            <person name="Emerson D."/>
            <person name="Stepanauskas R."/>
            <person name="D'Angelo T."/>
        </authorList>
    </citation>
    <scope>NUCLEOTIDE SEQUENCE [LARGE SCALE GENOMIC DNA]</scope>
    <source>
        <strain evidence="3">SAG AM-311-K15</strain>
    </source>
</reference>
<evidence type="ECO:0000256" key="2">
    <source>
        <dbReference type="ARBA" id="ARBA00022679"/>
    </source>
</evidence>
<accession>A0ABV6YXY8</accession>
<organism evidence="3 4">
    <name type="scientific">candidate division CSSED10-310 bacterium</name>
    <dbReference type="NCBI Taxonomy" id="2855610"/>
    <lineage>
        <taxon>Bacteria</taxon>
        <taxon>Bacteria division CSSED10-310</taxon>
    </lineage>
</organism>
<dbReference type="PANTHER" id="PTHR40048:SF1">
    <property type="entry name" value="RHAMNOSYL O-METHYLTRANSFERASE"/>
    <property type="match status" value="1"/>
</dbReference>